<accession>A0A4W5KJC4</accession>
<dbReference type="STRING" id="62062.ENSHHUP00000016497"/>
<protein>
    <submittedName>
        <fullName evidence="1">Uncharacterized protein</fullName>
    </submittedName>
</protein>
<proteinExistence type="predicted"/>
<name>A0A4W5KJC4_9TELE</name>
<dbReference type="Ensembl" id="ENSHHUT00000017085.1">
    <property type="protein sequence ID" value="ENSHHUP00000016497.1"/>
    <property type="gene ID" value="ENSHHUG00000010275.1"/>
</dbReference>
<sequence length="110" mass="12665">MAVVMEHPFKQLPADKQVGTRSLLESVSYLLPFFGNFGPLLMSPVKSTSNCVHEGEEKDLTVNFVYDYDKQLCSQVKEKDCRDKIRLFLVNFTATNDSIYEMYTKMNPEI</sequence>
<keyword evidence="2" id="KW-1185">Reference proteome</keyword>
<dbReference type="Proteomes" id="UP000314982">
    <property type="component" value="Unassembled WGS sequence"/>
</dbReference>
<evidence type="ECO:0000313" key="2">
    <source>
        <dbReference type="Proteomes" id="UP000314982"/>
    </source>
</evidence>
<dbReference type="AlphaFoldDB" id="A0A4W5KJC4"/>
<reference evidence="2" key="1">
    <citation type="submission" date="2018-06" db="EMBL/GenBank/DDBJ databases">
        <title>Genome assembly of Danube salmon.</title>
        <authorList>
            <person name="Macqueen D.J."/>
            <person name="Gundappa M.K."/>
        </authorList>
    </citation>
    <scope>NUCLEOTIDE SEQUENCE [LARGE SCALE GENOMIC DNA]</scope>
</reference>
<reference evidence="1" key="3">
    <citation type="submission" date="2025-09" db="UniProtKB">
        <authorList>
            <consortium name="Ensembl"/>
        </authorList>
    </citation>
    <scope>IDENTIFICATION</scope>
</reference>
<evidence type="ECO:0000313" key="1">
    <source>
        <dbReference type="Ensembl" id="ENSHHUP00000016497.1"/>
    </source>
</evidence>
<organism evidence="1 2">
    <name type="scientific">Hucho hucho</name>
    <name type="common">huchen</name>
    <dbReference type="NCBI Taxonomy" id="62062"/>
    <lineage>
        <taxon>Eukaryota</taxon>
        <taxon>Metazoa</taxon>
        <taxon>Chordata</taxon>
        <taxon>Craniata</taxon>
        <taxon>Vertebrata</taxon>
        <taxon>Euteleostomi</taxon>
        <taxon>Actinopterygii</taxon>
        <taxon>Neopterygii</taxon>
        <taxon>Teleostei</taxon>
        <taxon>Protacanthopterygii</taxon>
        <taxon>Salmoniformes</taxon>
        <taxon>Salmonidae</taxon>
        <taxon>Salmoninae</taxon>
        <taxon>Hucho</taxon>
    </lineage>
</organism>
<reference evidence="1" key="2">
    <citation type="submission" date="2025-08" db="UniProtKB">
        <authorList>
            <consortium name="Ensembl"/>
        </authorList>
    </citation>
    <scope>IDENTIFICATION</scope>
</reference>